<accession>A0A5Q2N1R5</accession>
<feature type="region of interest" description="Disordered" evidence="1">
    <location>
        <begin position="257"/>
        <end position="281"/>
    </location>
</feature>
<organism evidence="2 3">
    <name type="scientific">Heliorestis convoluta</name>
    <dbReference type="NCBI Taxonomy" id="356322"/>
    <lineage>
        <taxon>Bacteria</taxon>
        <taxon>Bacillati</taxon>
        <taxon>Bacillota</taxon>
        <taxon>Clostridia</taxon>
        <taxon>Eubacteriales</taxon>
        <taxon>Heliobacteriaceae</taxon>
        <taxon>Heliorestis</taxon>
    </lineage>
</organism>
<evidence type="ECO:0000313" key="3">
    <source>
        <dbReference type="Proteomes" id="UP000366051"/>
    </source>
</evidence>
<protein>
    <submittedName>
        <fullName evidence="2">Uncharacterized protein</fullName>
    </submittedName>
</protein>
<feature type="compositionally biased region" description="Acidic residues" evidence="1">
    <location>
        <begin position="271"/>
        <end position="281"/>
    </location>
</feature>
<evidence type="ECO:0000256" key="1">
    <source>
        <dbReference type="SAM" id="MobiDB-lite"/>
    </source>
</evidence>
<proteinExistence type="predicted"/>
<gene>
    <name evidence="2" type="ORF">FTV88_1409</name>
</gene>
<name>A0A5Q2N1R5_9FIRM</name>
<dbReference type="AlphaFoldDB" id="A0A5Q2N1R5"/>
<sequence length="281" mass="31765">MRHKETLTAQEKALQELDAEYLRYRKAIEFAFMTAETMVENALRPVMAEISSLRQVVESKLPQEKDTVIRVEVATEKEESPAERMNSELEACSTCNVETSVNAFSSFSSPVEPSFEQDEATDVVHQERPLHVVVNVPESNQVITPLEVVSKDVEAPLETTPPAEKKSTRGRKKKVQTAEVAELEMKSPRIRWGSTEEEVKKTVFEKLNDLENQGLEISVNNIKSHYASMMRYIYGKEAIFKGIGALLDEYEDYKQPLASSNDTERLTSVQAEEESSIADKE</sequence>
<feature type="region of interest" description="Disordered" evidence="1">
    <location>
        <begin position="154"/>
        <end position="175"/>
    </location>
</feature>
<dbReference type="OrthoDB" id="2080997at2"/>
<reference evidence="3" key="1">
    <citation type="submission" date="2019-11" db="EMBL/GenBank/DDBJ databases">
        <title>Genome sequence of Heliorestis convoluta strain HH, an alkaliphilic and minimalistic phototrophic bacterium from a soda lake in Egypt.</title>
        <authorList>
            <person name="Dewey E.D."/>
            <person name="Stokes L.M."/>
            <person name="Burchell B.M."/>
            <person name="Shaffer K.N."/>
            <person name="Huntington A.M."/>
            <person name="Baker J.M."/>
            <person name="Nadendla S."/>
            <person name="Giglio M.G."/>
            <person name="Touchman J.W."/>
            <person name="Blankenship R.E."/>
            <person name="Madigan M.T."/>
            <person name="Sattley W.M."/>
        </authorList>
    </citation>
    <scope>NUCLEOTIDE SEQUENCE [LARGE SCALE GENOMIC DNA]</scope>
    <source>
        <strain evidence="3">HH</strain>
    </source>
</reference>
<dbReference type="KEGG" id="hcv:FTV88_1409"/>
<keyword evidence="3" id="KW-1185">Reference proteome</keyword>
<dbReference type="RefSeq" id="WP_153724911.1">
    <property type="nucleotide sequence ID" value="NZ_CP045875.1"/>
</dbReference>
<dbReference type="EMBL" id="CP045875">
    <property type="protein sequence ID" value="QGG47556.1"/>
    <property type="molecule type" value="Genomic_DNA"/>
</dbReference>
<evidence type="ECO:0000313" key="2">
    <source>
        <dbReference type="EMBL" id="QGG47556.1"/>
    </source>
</evidence>
<feature type="compositionally biased region" description="Polar residues" evidence="1">
    <location>
        <begin position="257"/>
        <end position="270"/>
    </location>
</feature>
<dbReference type="Proteomes" id="UP000366051">
    <property type="component" value="Chromosome"/>
</dbReference>